<dbReference type="InterPro" id="IPR000073">
    <property type="entry name" value="AB_hydrolase_1"/>
</dbReference>
<dbReference type="GO" id="GO:0016787">
    <property type="term" value="F:hydrolase activity"/>
    <property type="evidence" value="ECO:0007669"/>
    <property type="project" value="UniProtKB-KW"/>
</dbReference>
<proteinExistence type="predicted"/>
<evidence type="ECO:0000313" key="3">
    <source>
        <dbReference type="Proteomes" id="UP000001935"/>
    </source>
</evidence>
<name>Q2IE85_ANADE</name>
<dbReference type="PANTHER" id="PTHR43433">
    <property type="entry name" value="HYDROLASE, ALPHA/BETA FOLD FAMILY PROTEIN"/>
    <property type="match status" value="1"/>
</dbReference>
<dbReference type="RefSeq" id="WP_011422176.1">
    <property type="nucleotide sequence ID" value="NC_007760.1"/>
</dbReference>
<protein>
    <submittedName>
        <fullName evidence="2">Alpha/beta hydrolase fold-1</fullName>
    </submittedName>
</protein>
<dbReference type="ESTHER" id="anade-q2ie85">
    <property type="family name" value="6_AlphaBeta_hydrolase"/>
</dbReference>
<accession>Q2IE85</accession>
<dbReference type="Pfam" id="PF12697">
    <property type="entry name" value="Abhydrolase_6"/>
    <property type="match status" value="1"/>
</dbReference>
<dbReference type="EMBL" id="CP000251">
    <property type="protein sequence ID" value="ABC82894.1"/>
    <property type="molecule type" value="Genomic_DNA"/>
</dbReference>
<feature type="domain" description="AB hydrolase-1" evidence="1">
    <location>
        <begin position="17"/>
        <end position="241"/>
    </location>
</feature>
<dbReference type="Gene3D" id="3.40.50.1820">
    <property type="entry name" value="alpha/beta hydrolase"/>
    <property type="match status" value="1"/>
</dbReference>
<dbReference type="eggNOG" id="COG0596">
    <property type="taxonomic scope" value="Bacteria"/>
</dbReference>
<organism evidence="2 3">
    <name type="scientific">Anaeromyxobacter dehalogenans (strain 2CP-C)</name>
    <dbReference type="NCBI Taxonomy" id="290397"/>
    <lineage>
        <taxon>Bacteria</taxon>
        <taxon>Pseudomonadati</taxon>
        <taxon>Myxococcota</taxon>
        <taxon>Myxococcia</taxon>
        <taxon>Myxococcales</taxon>
        <taxon>Cystobacterineae</taxon>
        <taxon>Anaeromyxobacteraceae</taxon>
        <taxon>Anaeromyxobacter</taxon>
    </lineage>
</organism>
<sequence>MDRVISRDGTPIAFERHGAGPALIVVDGALCSRTFGPVPQLAPLLARRFTVIAYDRRGRGGSGDTAPYAVAREVEDLAALVEAAGGAAAALGFSSGAALALEAAAGGVGLTEVAAYEPPWVDDETGAHGRAGHDAQLRRLLAGAMVRYFMRRMVGVPAMAVWVMRLLPMWRKLEAVAHTLPYDAAIMGDWAVPAARLSALRVPVLLMNGGRTAPALARAARAAAAAIPGARHLELPGQAHAVEPGLLAETLEAAAFGRQAAGRPGEPEADLWAAGPA</sequence>
<dbReference type="HOGENOM" id="CLU_020336_43_3_7"/>
<dbReference type="SUPFAM" id="SSF53474">
    <property type="entry name" value="alpha/beta-Hydrolases"/>
    <property type="match status" value="1"/>
</dbReference>
<dbReference type="AlphaFoldDB" id="Q2IE85"/>
<dbReference type="PANTHER" id="PTHR43433:SF5">
    <property type="entry name" value="AB HYDROLASE-1 DOMAIN-CONTAINING PROTEIN"/>
    <property type="match status" value="1"/>
</dbReference>
<gene>
    <name evidence="2" type="ordered locus">Adeh_3125</name>
</gene>
<evidence type="ECO:0000259" key="1">
    <source>
        <dbReference type="Pfam" id="PF12697"/>
    </source>
</evidence>
<evidence type="ECO:0000313" key="2">
    <source>
        <dbReference type="EMBL" id="ABC82894.1"/>
    </source>
</evidence>
<dbReference type="OrthoDB" id="9785408at2"/>
<reference evidence="2 3" key="1">
    <citation type="submission" date="2006-01" db="EMBL/GenBank/DDBJ databases">
        <title>Complete sequence of Anaeromyxobacter dehalogenans 2CP-C.</title>
        <authorList>
            <consortium name="US DOE Joint Genome Institute"/>
            <person name="Copeland A."/>
            <person name="Lucas S."/>
            <person name="Lapidus A."/>
            <person name="Barry K."/>
            <person name="Detter J.C."/>
            <person name="Glavina T."/>
            <person name="Hammon N."/>
            <person name="Israni S."/>
            <person name="Pitluck S."/>
            <person name="Brettin T."/>
            <person name="Bruce D."/>
            <person name="Han C."/>
            <person name="Tapia R."/>
            <person name="Gilna P."/>
            <person name="Kiss H."/>
            <person name="Schmutz J."/>
            <person name="Larimer F."/>
            <person name="Land M."/>
            <person name="Kyrpides N."/>
            <person name="Anderson I."/>
            <person name="Sanford R.A."/>
            <person name="Ritalahti K.M."/>
            <person name="Thomas H.S."/>
            <person name="Kirby J.R."/>
            <person name="Zhulin I.B."/>
            <person name="Loeffler F.E."/>
            <person name="Richardson P."/>
        </authorList>
    </citation>
    <scope>NUCLEOTIDE SEQUENCE [LARGE SCALE GENOMIC DNA]</scope>
    <source>
        <strain evidence="2 3">2CP-C</strain>
    </source>
</reference>
<dbReference type="STRING" id="290397.Adeh_3125"/>
<keyword evidence="2" id="KW-0378">Hydrolase</keyword>
<dbReference type="KEGG" id="ade:Adeh_3125"/>
<dbReference type="InterPro" id="IPR029058">
    <property type="entry name" value="AB_hydrolase_fold"/>
</dbReference>
<dbReference type="InterPro" id="IPR050471">
    <property type="entry name" value="AB_hydrolase"/>
</dbReference>
<dbReference type="Proteomes" id="UP000001935">
    <property type="component" value="Chromosome"/>
</dbReference>